<protein>
    <recommendedName>
        <fullName evidence="4">Tachylectin</fullName>
    </recommendedName>
</protein>
<organism evidence="2 3">
    <name type="scientific">Arthrobacter liuii</name>
    <dbReference type="NCBI Taxonomy" id="1476996"/>
    <lineage>
        <taxon>Bacteria</taxon>
        <taxon>Bacillati</taxon>
        <taxon>Actinomycetota</taxon>
        <taxon>Actinomycetes</taxon>
        <taxon>Micrococcales</taxon>
        <taxon>Micrococcaceae</taxon>
        <taxon>Arthrobacter</taxon>
    </lineage>
</organism>
<proteinExistence type="predicted"/>
<accession>A0ABQ2AKE9</accession>
<name>A0ABQ2AKE9_9MICC</name>
<evidence type="ECO:0000313" key="2">
    <source>
        <dbReference type="EMBL" id="GGH91196.1"/>
    </source>
</evidence>
<comment type="caution">
    <text evidence="2">The sequence shown here is derived from an EMBL/GenBank/DDBJ whole genome shotgun (WGS) entry which is preliminary data.</text>
</comment>
<evidence type="ECO:0000256" key="1">
    <source>
        <dbReference type="SAM" id="SignalP"/>
    </source>
</evidence>
<evidence type="ECO:0000313" key="3">
    <source>
        <dbReference type="Proteomes" id="UP000643279"/>
    </source>
</evidence>
<reference evidence="3" key="1">
    <citation type="journal article" date="2019" name="Int. J. Syst. Evol. Microbiol.">
        <title>The Global Catalogue of Microorganisms (GCM) 10K type strain sequencing project: providing services to taxonomists for standard genome sequencing and annotation.</title>
        <authorList>
            <consortium name="The Broad Institute Genomics Platform"/>
            <consortium name="The Broad Institute Genome Sequencing Center for Infectious Disease"/>
            <person name="Wu L."/>
            <person name="Ma J."/>
        </authorList>
    </citation>
    <scope>NUCLEOTIDE SEQUENCE [LARGE SCALE GENOMIC DNA]</scope>
    <source>
        <strain evidence="3">CGMCC 1.12778</strain>
    </source>
</reference>
<dbReference type="Proteomes" id="UP000643279">
    <property type="component" value="Unassembled WGS sequence"/>
</dbReference>
<sequence length="154" mass="16903">MKIKRSLTWLAQSVLAVLVVAGSFLAWSPVASADPVYGTQSISYSGVANPPTSDKPQSKLWWNDGSWWADMWTTGSGWHIYRLDRGTHTWVDTGTLNDARGNTLADALWDGTHLYIASHVVGVSTNSKPARLPLPVQLCRGQVHTRRGLSHGHN</sequence>
<keyword evidence="3" id="KW-1185">Reference proteome</keyword>
<feature type="chain" id="PRO_5047006799" description="Tachylectin" evidence="1">
    <location>
        <begin position="34"/>
        <end position="154"/>
    </location>
</feature>
<keyword evidence="1" id="KW-0732">Signal</keyword>
<evidence type="ECO:0008006" key="4">
    <source>
        <dbReference type="Google" id="ProtNLM"/>
    </source>
</evidence>
<feature type="signal peptide" evidence="1">
    <location>
        <begin position="1"/>
        <end position="33"/>
    </location>
</feature>
<gene>
    <name evidence="2" type="ORF">GCM10007170_06780</name>
</gene>
<dbReference type="EMBL" id="BMFW01000002">
    <property type="protein sequence ID" value="GGH91196.1"/>
    <property type="molecule type" value="Genomic_DNA"/>
</dbReference>